<dbReference type="Proteomes" id="UP000241771">
    <property type="component" value="Unassembled WGS sequence"/>
</dbReference>
<keyword evidence="2" id="KW-1185">Reference proteome</keyword>
<dbReference type="AlphaFoldDB" id="A0A2T3NUD5"/>
<accession>A0A2T3NUD5</accession>
<evidence type="ECO:0000313" key="1">
    <source>
        <dbReference type="EMBL" id="PSW19906.1"/>
    </source>
</evidence>
<proteinExistence type="predicted"/>
<name>A0A2T3NUD5_9GAMM</name>
<reference evidence="1 2" key="1">
    <citation type="submission" date="2018-01" db="EMBL/GenBank/DDBJ databases">
        <title>Whole genome sequencing of Histamine producing bacteria.</title>
        <authorList>
            <person name="Butler K."/>
        </authorList>
    </citation>
    <scope>NUCLEOTIDE SEQUENCE [LARGE SCALE GENOMIC DNA]</scope>
    <source>
        <strain evidence="1 2">DSM 100436</strain>
    </source>
</reference>
<comment type="caution">
    <text evidence="1">The sequence shown here is derived from an EMBL/GenBank/DDBJ whole genome shotgun (WGS) entry which is preliminary data.</text>
</comment>
<sequence>MPILQISNTGSLTGIENIEVNNELYNVSFVDGRCIEIFSGCDNSSDFEFQTEALALSASSALIDIFSNNIYDLRPELTQGCESIQVCYMVTPYQSAFPTVQESFAANNAGLIPNNFALSTILALLDTRQQVDTTYAVWEKANNISEQPIMAIVFLFLFSTIRKVTFNK</sequence>
<dbReference type="EMBL" id="PYMA01000005">
    <property type="protein sequence ID" value="PSW19906.1"/>
    <property type="molecule type" value="Genomic_DNA"/>
</dbReference>
<evidence type="ECO:0000313" key="2">
    <source>
        <dbReference type="Proteomes" id="UP000241771"/>
    </source>
</evidence>
<protein>
    <submittedName>
        <fullName evidence="1">Uncharacterized protein</fullName>
    </submittedName>
</protein>
<gene>
    <name evidence="1" type="ORF">C9I98_10630</name>
</gene>
<organism evidence="1 2">
    <name type="scientific">Photobacterium sanctipauli</name>
    <dbReference type="NCBI Taxonomy" id="1342794"/>
    <lineage>
        <taxon>Bacteria</taxon>
        <taxon>Pseudomonadati</taxon>
        <taxon>Pseudomonadota</taxon>
        <taxon>Gammaproteobacteria</taxon>
        <taxon>Vibrionales</taxon>
        <taxon>Vibrionaceae</taxon>
        <taxon>Photobacterium</taxon>
    </lineage>
</organism>
<dbReference type="RefSeq" id="WP_107271949.1">
    <property type="nucleotide sequence ID" value="NZ_PYMA01000005.1"/>
</dbReference>